<keyword evidence="1 4" id="KW-0413">Isomerase</keyword>
<proteinExistence type="predicted"/>
<dbReference type="PROSITE" id="PS51257">
    <property type="entry name" value="PROKAR_LIPOPROTEIN"/>
    <property type="match status" value="1"/>
</dbReference>
<dbReference type="KEGG" id="gax:Pan161_48750"/>
<dbReference type="AlphaFoldDB" id="A0A517VJN5"/>
<dbReference type="PANTHER" id="PTHR47245:SF2">
    <property type="entry name" value="PEPTIDYL-PROLYL CIS-TRANS ISOMERASE HP_0175-RELATED"/>
    <property type="match status" value="1"/>
</dbReference>
<evidence type="ECO:0000259" key="3">
    <source>
        <dbReference type="PROSITE" id="PS50198"/>
    </source>
</evidence>
<dbReference type="PANTHER" id="PTHR47245">
    <property type="entry name" value="PEPTIDYLPROLYL ISOMERASE"/>
    <property type="match status" value="1"/>
</dbReference>
<gene>
    <name evidence="4" type="ORF">Pan161_48750</name>
</gene>
<dbReference type="Pfam" id="PF00639">
    <property type="entry name" value="Rotamase"/>
    <property type="match status" value="1"/>
</dbReference>
<dbReference type="Proteomes" id="UP000316855">
    <property type="component" value="Chromosome"/>
</dbReference>
<feature type="compositionally biased region" description="Low complexity" evidence="2">
    <location>
        <begin position="77"/>
        <end position="90"/>
    </location>
</feature>
<dbReference type="InterPro" id="IPR046357">
    <property type="entry name" value="PPIase_dom_sf"/>
</dbReference>
<dbReference type="GO" id="GO:0003755">
    <property type="term" value="F:peptidyl-prolyl cis-trans isomerase activity"/>
    <property type="evidence" value="ECO:0007669"/>
    <property type="project" value="UniProtKB-KW"/>
</dbReference>
<dbReference type="SUPFAM" id="SSF109998">
    <property type="entry name" value="Triger factor/SurA peptide-binding domain-like"/>
    <property type="match status" value="1"/>
</dbReference>
<evidence type="ECO:0000256" key="1">
    <source>
        <dbReference type="PROSITE-ProRule" id="PRU00278"/>
    </source>
</evidence>
<dbReference type="OrthoDB" id="270355at2"/>
<accession>A0A517VJN5</accession>
<feature type="domain" description="PpiC" evidence="3">
    <location>
        <begin position="260"/>
        <end position="359"/>
    </location>
</feature>
<dbReference type="RefSeq" id="WP_145231189.1">
    <property type="nucleotide sequence ID" value="NZ_CP036343.1"/>
</dbReference>
<feature type="compositionally biased region" description="Basic and acidic residues" evidence="2">
    <location>
        <begin position="47"/>
        <end position="62"/>
    </location>
</feature>
<dbReference type="InterPro" id="IPR000297">
    <property type="entry name" value="PPIase_PpiC"/>
</dbReference>
<evidence type="ECO:0000313" key="4">
    <source>
        <dbReference type="EMBL" id="QDT93198.1"/>
    </source>
</evidence>
<dbReference type="PROSITE" id="PS50198">
    <property type="entry name" value="PPIC_PPIASE_2"/>
    <property type="match status" value="1"/>
</dbReference>
<dbReference type="EMBL" id="CP036343">
    <property type="protein sequence ID" value="QDT93198.1"/>
    <property type="molecule type" value="Genomic_DNA"/>
</dbReference>
<keyword evidence="5" id="KW-1185">Reference proteome</keyword>
<organism evidence="4 5">
    <name type="scientific">Gimesia algae</name>
    <dbReference type="NCBI Taxonomy" id="2527971"/>
    <lineage>
        <taxon>Bacteria</taxon>
        <taxon>Pseudomonadati</taxon>
        <taxon>Planctomycetota</taxon>
        <taxon>Planctomycetia</taxon>
        <taxon>Planctomycetales</taxon>
        <taxon>Planctomycetaceae</taxon>
        <taxon>Gimesia</taxon>
    </lineage>
</organism>
<name>A0A517VJN5_9PLAN</name>
<feature type="region of interest" description="Disordered" evidence="2">
    <location>
        <begin position="47"/>
        <end position="90"/>
    </location>
</feature>
<dbReference type="InterPro" id="IPR027304">
    <property type="entry name" value="Trigger_fact/SurA_dom_sf"/>
</dbReference>
<evidence type="ECO:0000313" key="5">
    <source>
        <dbReference type="Proteomes" id="UP000316855"/>
    </source>
</evidence>
<reference evidence="4 5" key="1">
    <citation type="submission" date="2019-02" db="EMBL/GenBank/DDBJ databases">
        <title>Deep-cultivation of Planctomycetes and their phenomic and genomic characterization uncovers novel biology.</title>
        <authorList>
            <person name="Wiegand S."/>
            <person name="Jogler M."/>
            <person name="Boedeker C."/>
            <person name="Pinto D."/>
            <person name="Vollmers J."/>
            <person name="Rivas-Marin E."/>
            <person name="Kohn T."/>
            <person name="Peeters S.H."/>
            <person name="Heuer A."/>
            <person name="Rast P."/>
            <person name="Oberbeckmann S."/>
            <person name="Bunk B."/>
            <person name="Jeske O."/>
            <person name="Meyerdierks A."/>
            <person name="Storesund J.E."/>
            <person name="Kallscheuer N."/>
            <person name="Luecker S."/>
            <person name="Lage O.M."/>
            <person name="Pohl T."/>
            <person name="Merkel B.J."/>
            <person name="Hornburger P."/>
            <person name="Mueller R.-W."/>
            <person name="Bruemmer F."/>
            <person name="Labrenz M."/>
            <person name="Spormann A.M."/>
            <person name="Op den Camp H."/>
            <person name="Overmann J."/>
            <person name="Amann R."/>
            <person name="Jetten M.S.M."/>
            <person name="Mascher T."/>
            <person name="Medema M.H."/>
            <person name="Devos D.P."/>
            <person name="Kaster A.-K."/>
            <person name="Ovreas L."/>
            <person name="Rohde M."/>
            <person name="Galperin M.Y."/>
            <person name="Jogler C."/>
        </authorList>
    </citation>
    <scope>NUCLEOTIDE SEQUENCE [LARGE SCALE GENOMIC DNA]</scope>
    <source>
        <strain evidence="4 5">Pan161</strain>
    </source>
</reference>
<dbReference type="Gene3D" id="3.10.50.40">
    <property type="match status" value="1"/>
</dbReference>
<sequence>MRYAQIYLLMIAVLSITGCETTPKVDNPVLGPPPPRLESALKQQKLEHTQMASRSDDRKNILEGDFEESGNPFESPIITASSNSDASTTSAIDESVEELKDSTVVAMVNGTPLFVSDIIGVYDFQLKQAEQRMPPEEYQKLRIALVKRDLKNHIERQLLIHEMKTTLKKEQLEMLQEHLVKAFEEERIPELQKNMGVSSPQELEDKLNQQGRSLYFEKEMFMRQQSALQFMSVKAKAKNDFSREEVLARYKSNIQDYAYPAKARWQRIRISYAKHGGKEKAVGVLDEVIHKLQAGEDFGTLAEKYSDGPRAEKKGQWGWTGRGSLAETEVEAALFELPIGQTSQVFETDNSFQIVKVIDRKEAGHTPFADVQTKLEQTMVNDARMKATRETLDKLYDKAIIESMFEYETEDEKVTK</sequence>
<keyword evidence="1" id="KW-0697">Rotamase</keyword>
<evidence type="ECO:0000256" key="2">
    <source>
        <dbReference type="SAM" id="MobiDB-lite"/>
    </source>
</evidence>
<dbReference type="SUPFAM" id="SSF54534">
    <property type="entry name" value="FKBP-like"/>
    <property type="match status" value="1"/>
</dbReference>
<dbReference type="InterPro" id="IPR050245">
    <property type="entry name" value="PrsA_foldase"/>
</dbReference>
<protein>
    <submittedName>
        <fullName evidence="4">Peptidylprolyl isomerase</fullName>
    </submittedName>
</protein>